<dbReference type="CDD" id="cd01392">
    <property type="entry name" value="HTH_LacI"/>
    <property type="match status" value="1"/>
</dbReference>
<dbReference type="Pfam" id="PF00356">
    <property type="entry name" value="LacI"/>
    <property type="match status" value="1"/>
</dbReference>
<dbReference type="InterPro" id="IPR000843">
    <property type="entry name" value="HTH_LacI"/>
</dbReference>
<keyword evidence="1" id="KW-0805">Transcription regulation</keyword>
<evidence type="ECO:0000256" key="2">
    <source>
        <dbReference type="ARBA" id="ARBA00023125"/>
    </source>
</evidence>
<organism evidence="5 6">
    <name type="scientific">Streptomyces himastatinicus ATCC 53653</name>
    <dbReference type="NCBI Taxonomy" id="457427"/>
    <lineage>
        <taxon>Bacteria</taxon>
        <taxon>Bacillati</taxon>
        <taxon>Actinomycetota</taxon>
        <taxon>Actinomycetes</taxon>
        <taxon>Kitasatosporales</taxon>
        <taxon>Streptomycetaceae</taxon>
        <taxon>Streptomyces</taxon>
        <taxon>Streptomyces violaceusniger group</taxon>
    </lineage>
</organism>
<evidence type="ECO:0000313" key="5">
    <source>
        <dbReference type="EMBL" id="EFL21676.1"/>
    </source>
</evidence>
<dbReference type="GO" id="GO:0000976">
    <property type="term" value="F:transcription cis-regulatory region binding"/>
    <property type="evidence" value="ECO:0007669"/>
    <property type="project" value="TreeGrafter"/>
</dbReference>
<dbReference type="SUPFAM" id="SSF47413">
    <property type="entry name" value="lambda repressor-like DNA-binding domains"/>
    <property type="match status" value="1"/>
</dbReference>
<dbReference type="GO" id="GO:0003700">
    <property type="term" value="F:DNA-binding transcription factor activity"/>
    <property type="evidence" value="ECO:0007669"/>
    <property type="project" value="TreeGrafter"/>
</dbReference>
<dbReference type="SMART" id="SM00354">
    <property type="entry name" value="HTH_LACI"/>
    <property type="match status" value="1"/>
</dbReference>
<dbReference type="CDD" id="cd06293">
    <property type="entry name" value="PBP1_LacI-like"/>
    <property type="match status" value="1"/>
</dbReference>
<dbReference type="InterPro" id="IPR028082">
    <property type="entry name" value="Peripla_BP_I"/>
</dbReference>
<accession>D9WMW6</accession>
<evidence type="ECO:0000313" key="6">
    <source>
        <dbReference type="Proteomes" id="UP000003963"/>
    </source>
</evidence>
<proteinExistence type="predicted"/>
<dbReference type="Gene3D" id="3.40.50.2300">
    <property type="match status" value="2"/>
</dbReference>
<keyword evidence="6" id="KW-1185">Reference proteome</keyword>
<dbReference type="PANTHER" id="PTHR30146">
    <property type="entry name" value="LACI-RELATED TRANSCRIPTIONAL REPRESSOR"/>
    <property type="match status" value="1"/>
</dbReference>
<dbReference type="STRING" id="457427.SSOG_01388"/>
<dbReference type="PRINTS" id="PR00036">
    <property type="entry name" value="HTHLACI"/>
</dbReference>
<sequence>MGRMVGIKDVARQAGVSVGTVSNVINRPEMVAEATRDRVQAAIERLGYVRSESARQLRAGRSRIISLLVLDMANPFFVDVASGAERAARDAGLGVMVCNSAQSPDEEADYLGLFAEHRVRGVLVTPADATGGNLENFRRHDIPFVLVDREVPSAEGCSVSVDDIEGGALAVRHLIAQGHRGLVYVSGPMQLPQCQDRRAGALAALADEGLPPEALLHIEAARLDVAAGRDAGARLLGISPRPTAVFCANDLLALGVLQALFAAGVSVPGEMALVGYDDIEFAAAAAVPLTSVRQPAFRMGRTAAELLIEETGEDADAHGHQRIVLQPELVVRDSTLGAKPGA</sequence>
<dbReference type="SUPFAM" id="SSF53822">
    <property type="entry name" value="Periplasmic binding protein-like I"/>
    <property type="match status" value="1"/>
</dbReference>
<dbReference type="InterPro" id="IPR046335">
    <property type="entry name" value="LacI/GalR-like_sensor"/>
</dbReference>
<dbReference type="AlphaFoldDB" id="D9WMW6"/>
<dbReference type="EMBL" id="GG657754">
    <property type="protein sequence ID" value="EFL21676.1"/>
    <property type="molecule type" value="Genomic_DNA"/>
</dbReference>
<name>D9WMW6_9ACTN</name>
<feature type="domain" description="HTH lacI-type" evidence="4">
    <location>
        <begin position="5"/>
        <end position="59"/>
    </location>
</feature>
<evidence type="ECO:0000256" key="1">
    <source>
        <dbReference type="ARBA" id="ARBA00023015"/>
    </source>
</evidence>
<evidence type="ECO:0000259" key="4">
    <source>
        <dbReference type="PROSITE" id="PS50932"/>
    </source>
</evidence>
<dbReference type="Pfam" id="PF13377">
    <property type="entry name" value="Peripla_BP_3"/>
    <property type="match status" value="1"/>
</dbReference>
<gene>
    <name evidence="5" type="ORF">SSOG_01388</name>
</gene>
<evidence type="ECO:0000256" key="3">
    <source>
        <dbReference type="ARBA" id="ARBA00023163"/>
    </source>
</evidence>
<dbReference type="PROSITE" id="PS50932">
    <property type="entry name" value="HTH_LACI_2"/>
    <property type="match status" value="1"/>
</dbReference>
<reference evidence="5 6" key="1">
    <citation type="submission" date="2009-02" db="EMBL/GenBank/DDBJ databases">
        <title>Annotation of Streptomyces hygroscopicus strain ATCC 53653.</title>
        <authorList>
            <consortium name="The Broad Institute Genome Sequencing Platform"/>
            <consortium name="Broad Institute Microbial Sequencing Center"/>
            <person name="Fischbach M."/>
            <person name="Godfrey P."/>
            <person name="Ward D."/>
            <person name="Young S."/>
            <person name="Zeng Q."/>
            <person name="Koehrsen M."/>
            <person name="Alvarado L."/>
            <person name="Berlin A.M."/>
            <person name="Bochicchio J."/>
            <person name="Borenstein D."/>
            <person name="Chapman S.B."/>
            <person name="Chen Z."/>
            <person name="Engels R."/>
            <person name="Freedman E."/>
            <person name="Gellesch M."/>
            <person name="Goldberg J."/>
            <person name="Griggs A."/>
            <person name="Gujja S."/>
            <person name="Heilman E.R."/>
            <person name="Heiman D.I."/>
            <person name="Hepburn T.A."/>
            <person name="Howarth C."/>
            <person name="Jen D."/>
            <person name="Larson L."/>
            <person name="Lewis B."/>
            <person name="Mehta T."/>
            <person name="Park D."/>
            <person name="Pearson M."/>
            <person name="Richards J."/>
            <person name="Roberts A."/>
            <person name="Saif S."/>
            <person name="Shea T.D."/>
            <person name="Shenoy N."/>
            <person name="Sisk P."/>
            <person name="Stolte C."/>
            <person name="Sykes S.N."/>
            <person name="Thomson T."/>
            <person name="Walk T."/>
            <person name="White J."/>
            <person name="Yandava C."/>
            <person name="Straight P."/>
            <person name="Clardy J."/>
            <person name="Hung D."/>
            <person name="Kolter R."/>
            <person name="Mekalanos J."/>
            <person name="Walker S."/>
            <person name="Walsh C.T."/>
            <person name="Wieland-Brown L.C."/>
            <person name="Haas B."/>
            <person name="Nusbaum C."/>
            <person name="Birren B."/>
        </authorList>
    </citation>
    <scope>NUCLEOTIDE SEQUENCE [LARGE SCALE GENOMIC DNA]</scope>
    <source>
        <strain evidence="5 6">ATCC 53653</strain>
    </source>
</reference>
<protein>
    <submittedName>
        <fullName evidence="5">LacI family transcriptional regulator</fullName>
    </submittedName>
</protein>
<keyword evidence="2" id="KW-0238">DNA-binding</keyword>
<dbReference type="Gene3D" id="1.10.260.40">
    <property type="entry name" value="lambda repressor-like DNA-binding domains"/>
    <property type="match status" value="1"/>
</dbReference>
<dbReference type="Proteomes" id="UP000003963">
    <property type="component" value="Unassembled WGS sequence"/>
</dbReference>
<keyword evidence="3" id="KW-0804">Transcription</keyword>
<dbReference type="PANTHER" id="PTHR30146:SF109">
    <property type="entry name" value="HTH-TYPE TRANSCRIPTIONAL REGULATOR GALS"/>
    <property type="match status" value="1"/>
</dbReference>
<dbReference type="PROSITE" id="PS00356">
    <property type="entry name" value="HTH_LACI_1"/>
    <property type="match status" value="1"/>
</dbReference>
<dbReference type="InterPro" id="IPR010982">
    <property type="entry name" value="Lambda_DNA-bd_dom_sf"/>
</dbReference>
<dbReference type="HOGENOM" id="CLU_037628_6_1_11"/>